<name>A0A1S4EQR9_DIACI</name>
<evidence type="ECO:0000313" key="3">
    <source>
        <dbReference type="RefSeq" id="XP_017304549.2"/>
    </source>
</evidence>
<evidence type="ECO:0000313" key="2">
    <source>
        <dbReference type="Proteomes" id="UP000079169"/>
    </source>
</evidence>
<dbReference type="GeneID" id="103522660"/>
<sequence>MRASCGPDETFWFHSGCIKTVLYPVFRSKEEESKLNHLTVYEFLDEEYRDMVRGVWCLDHNRWSDAYQHLKKASKYTRVPTWLHYSAVILMLLKREKQLAYQYTCDFQPECCTQNQALNFGSPALKSNTSAKANLSKVLNFSNEEEEEEDQATVSNIKHLSDPASNDTDDITLANDEAMECDDETNSLISEDLS</sequence>
<reference evidence="3" key="1">
    <citation type="submission" date="2025-08" db="UniProtKB">
        <authorList>
            <consortium name="RefSeq"/>
        </authorList>
    </citation>
    <scope>IDENTIFICATION</scope>
</reference>
<organism evidence="2 3">
    <name type="scientific">Diaphorina citri</name>
    <name type="common">Asian citrus psyllid</name>
    <dbReference type="NCBI Taxonomy" id="121845"/>
    <lineage>
        <taxon>Eukaryota</taxon>
        <taxon>Metazoa</taxon>
        <taxon>Ecdysozoa</taxon>
        <taxon>Arthropoda</taxon>
        <taxon>Hexapoda</taxon>
        <taxon>Insecta</taxon>
        <taxon>Pterygota</taxon>
        <taxon>Neoptera</taxon>
        <taxon>Paraneoptera</taxon>
        <taxon>Hemiptera</taxon>
        <taxon>Sternorrhyncha</taxon>
        <taxon>Psylloidea</taxon>
        <taxon>Psyllidae</taxon>
        <taxon>Diaphorininae</taxon>
        <taxon>Diaphorina</taxon>
    </lineage>
</organism>
<dbReference type="AlphaFoldDB" id="A0A1S4EQR9"/>
<feature type="region of interest" description="Disordered" evidence="1">
    <location>
        <begin position="142"/>
        <end position="194"/>
    </location>
</feature>
<evidence type="ECO:0000256" key="1">
    <source>
        <dbReference type="SAM" id="MobiDB-lite"/>
    </source>
</evidence>
<feature type="compositionally biased region" description="Polar residues" evidence="1">
    <location>
        <begin position="152"/>
        <end position="166"/>
    </location>
</feature>
<protein>
    <submittedName>
        <fullName evidence="3">Uncharacterized protein LOC103522660</fullName>
    </submittedName>
</protein>
<dbReference type="Proteomes" id="UP000079169">
    <property type="component" value="Unplaced"/>
</dbReference>
<gene>
    <name evidence="3" type="primary">LOC103522660</name>
</gene>
<dbReference type="KEGG" id="dci:103522660"/>
<proteinExistence type="predicted"/>
<accession>A0A1S4EQR9</accession>
<keyword evidence="2" id="KW-1185">Reference proteome</keyword>
<dbReference type="PaxDb" id="121845-A0A1S4EQR9"/>
<dbReference type="RefSeq" id="XP_017304549.2">
    <property type="nucleotide sequence ID" value="XM_017449060.2"/>
</dbReference>